<dbReference type="InterPro" id="IPR011545">
    <property type="entry name" value="DEAD/DEAH_box_helicase_dom"/>
</dbReference>
<reference evidence="15" key="1">
    <citation type="journal article" date="2019" name="Environ. Microbiol.">
        <title>Fungal ecological strategies reflected in gene transcription - a case study of two litter decomposers.</title>
        <authorList>
            <person name="Barbi F."/>
            <person name="Kohler A."/>
            <person name="Barry K."/>
            <person name="Baskaran P."/>
            <person name="Daum C."/>
            <person name="Fauchery L."/>
            <person name="Ihrmark K."/>
            <person name="Kuo A."/>
            <person name="LaButti K."/>
            <person name="Lipzen A."/>
            <person name="Morin E."/>
            <person name="Grigoriev I.V."/>
            <person name="Henrissat B."/>
            <person name="Lindahl B."/>
            <person name="Martin F."/>
        </authorList>
    </citation>
    <scope>NUCLEOTIDE SEQUENCE</scope>
    <source>
        <strain evidence="15">JB14</strain>
    </source>
</reference>
<evidence type="ECO:0000256" key="3">
    <source>
        <dbReference type="ARBA" id="ARBA00022741"/>
    </source>
</evidence>
<evidence type="ECO:0000259" key="14">
    <source>
        <dbReference type="PROSITE" id="PS51195"/>
    </source>
</evidence>
<dbReference type="PROSITE" id="PS51192">
    <property type="entry name" value="HELICASE_ATP_BIND_1"/>
    <property type="match status" value="1"/>
</dbReference>
<dbReference type="InterPro" id="IPR014001">
    <property type="entry name" value="Helicase_ATP-bd"/>
</dbReference>
<evidence type="ECO:0000256" key="9">
    <source>
        <dbReference type="PROSITE-ProRule" id="PRU00552"/>
    </source>
</evidence>
<dbReference type="GO" id="GO:0005829">
    <property type="term" value="C:cytosol"/>
    <property type="evidence" value="ECO:0007669"/>
    <property type="project" value="TreeGrafter"/>
</dbReference>
<keyword evidence="16" id="KW-1185">Reference proteome</keyword>
<keyword evidence="4 10" id="KW-0378">Hydrolase</keyword>
<dbReference type="EMBL" id="ML769579">
    <property type="protein sequence ID" value="KAE9393158.1"/>
    <property type="molecule type" value="Genomic_DNA"/>
</dbReference>
<sequence length="436" mass="48261">MVLEDDQHQAPTFAELGLSGPVLETLEQMKYTKPTPVQIECIPPGIEGRDIIGIAPTGSGKTATFALPILHNLWNKPQSLLACILAPTRELAFQIASQFDALGSGIGVRTIVIVDGEEDRVTQAVMLAKKPHIVVTKGFNLRNIKFLVLDEADRLLDSDFGIAVDEILKNVPAERTTYLFSATLTDKVAKLQRANLRNPVKVQASTKYQTVSTLLQYYIFCSLVKKEAALVSLLNSMAQNTIIVFVRTTDTCQRFAIMLRILGFHCVPLHGKLSQSQRLGALNRFKSKGCKILVATDLAGRGLDIPSVDVVINYDCPSDSKDYIHRVGRTARAGRSGKSILIASQYDVEVMLRLEKALKHKLDLYPGYDPDEVDILRERVDEAARVTKNQLNEAAKLQKGKGGRKRERLMKSGDRDGEDDFDAEGIAAAFKKKRRT</sequence>
<dbReference type="SMART" id="SM00487">
    <property type="entry name" value="DEXDc"/>
    <property type="match status" value="1"/>
</dbReference>
<gene>
    <name evidence="15" type="ORF">BT96DRAFT_967248</name>
</gene>
<evidence type="ECO:0000256" key="7">
    <source>
        <dbReference type="ARBA" id="ARBA00022884"/>
    </source>
</evidence>
<keyword evidence="6 10" id="KW-0067">ATP-binding</keyword>
<evidence type="ECO:0000256" key="1">
    <source>
        <dbReference type="ARBA" id="ARBA00004123"/>
    </source>
</evidence>
<dbReference type="SUPFAM" id="SSF52540">
    <property type="entry name" value="P-loop containing nucleoside triphosphate hydrolases"/>
    <property type="match status" value="1"/>
</dbReference>
<evidence type="ECO:0000256" key="2">
    <source>
        <dbReference type="ARBA" id="ARBA00022517"/>
    </source>
</evidence>
<dbReference type="InterPro" id="IPR027417">
    <property type="entry name" value="P-loop_NTPase"/>
</dbReference>
<dbReference type="PANTHER" id="PTHR47959">
    <property type="entry name" value="ATP-DEPENDENT RNA HELICASE RHLE-RELATED"/>
    <property type="match status" value="1"/>
</dbReference>
<dbReference type="Pfam" id="PF00270">
    <property type="entry name" value="DEAD"/>
    <property type="match status" value="1"/>
</dbReference>
<organism evidence="15 16">
    <name type="scientific">Gymnopus androsaceus JB14</name>
    <dbReference type="NCBI Taxonomy" id="1447944"/>
    <lineage>
        <taxon>Eukaryota</taxon>
        <taxon>Fungi</taxon>
        <taxon>Dikarya</taxon>
        <taxon>Basidiomycota</taxon>
        <taxon>Agaricomycotina</taxon>
        <taxon>Agaricomycetes</taxon>
        <taxon>Agaricomycetidae</taxon>
        <taxon>Agaricales</taxon>
        <taxon>Marasmiineae</taxon>
        <taxon>Omphalotaceae</taxon>
        <taxon>Gymnopus</taxon>
    </lineage>
</organism>
<dbReference type="Gene3D" id="3.40.50.300">
    <property type="entry name" value="P-loop containing nucleotide triphosphate hydrolases"/>
    <property type="match status" value="2"/>
</dbReference>
<evidence type="ECO:0000256" key="8">
    <source>
        <dbReference type="ARBA" id="ARBA00023242"/>
    </source>
</evidence>
<keyword evidence="5 10" id="KW-0347">Helicase</keyword>
<evidence type="ECO:0000256" key="4">
    <source>
        <dbReference type="ARBA" id="ARBA00022801"/>
    </source>
</evidence>
<feature type="short sequence motif" description="Q motif" evidence="9">
    <location>
        <begin position="11"/>
        <end position="39"/>
    </location>
</feature>
<dbReference type="GO" id="GO:0010467">
    <property type="term" value="P:gene expression"/>
    <property type="evidence" value="ECO:0007669"/>
    <property type="project" value="UniProtKB-ARBA"/>
</dbReference>
<evidence type="ECO:0000313" key="15">
    <source>
        <dbReference type="EMBL" id="KAE9393158.1"/>
    </source>
</evidence>
<keyword evidence="8" id="KW-0539">Nucleus</keyword>
<dbReference type="Proteomes" id="UP000799118">
    <property type="component" value="Unassembled WGS sequence"/>
</dbReference>
<feature type="compositionally biased region" description="Basic residues" evidence="11">
    <location>
        <begin position="398"/>
        <end position="408"/>
    </location>
</feature>
<dbReference type="GO" id="GO:0003723">
    <property type="term" value="F:RNA binding"/>
    <property type="evidence" value="ECO:0007669"/>
    <property type="project" value="UniProtKB-KW"/>
</dbReference>
<evidence type="ECO:0000259" key="12">
    <source>
        <dbReference type="PROSITE" id="PS51192"/>
    </source>
</evidence>
<feature type="domain" description="DEAD-box RNA helicase Q" evidence="14">
    <location>
        <begin position="11"/>
        <end position="39"/>
    </location>
</feature>
<comment type="subcellular location">
    <subcellularLocation>
        <location evidence="1">Nucleus</location>
    </subcellularLocation>
</comment>
<dbReference type="AlphaFoldDB" id="A0A6A4H612"/>
<dbReference type="CDD" id="cd18787">
    <property type="entry name" value="SF2_C_DEAD"/>
    <property type="match status" value="1"/>
</dbReference>
<name>A0A6A4H612_9AGAR</name>
<evidence type="ECO:0000256" key="6">
    <source>
        <dbReference type="ARBA" id="ARBA00022840"/>
    </source>
</evidence>
<evidence type="ECO:0000313" key="16">
    <source>
        <dbReference type="Proteomes" id="UP000799118"/>
    </source>
</evidence>
<comment type="similarity">
    <text evidence="10">Belongs to the DEAD box helicase family.</text>
</comment>
<keyword evidence="2" id="KW-0690">Ribosome biogenesis</keyword>
<protein>
    <submittedName>
        <fullName evidence="15">DEAD-domain-containing protein</fullName>
    </submittedName>
</protein>
<evidence type="ECO:0000256" key="5">
    <source>
        <dbReference type="ARBA" id="ARBA00022806"/>
    </source>
</evidence>
<proteinExistence type="inferred from homology"/>
<feature type="domain" description="Helicase ATP-binding" evidence="12">
    <location>
        <begin position="42"/>
        <end position="202"/>
    </location>
</feature>
<feature type="domain" description="Helicase C-terminal" evidence="13">
    <location>
        <begin position="229"/>
        <end position="376"/>
    </location>
</feature>
<dbReference type="GO" id="GO:0042254">
    <property type="term" value="P:ribosome biogenesis"/>
    <property type="evidence" value="ECO:0007669"/>
    <property type="project" value="UniProtKB-KW"/>
</dbReference>
<feature type="region of interest" description="Disordered" evidence="11">
    <location>
        <begin position="395"/>
        <end position="420"/>
    </location>
</feature>
<keyword evidence="3 10" id="KW-0547">Nucleotide-binding</keyword>
<dbReference type="PROSITE" id="PS51194">
    <property type="entry name" value="HELICASE_CTER"/>
    <property type="match status" value="1"/>
</dbReference>
<dbReference type="OrthoDB" id="10261904at2759"/>
<dbReference type="InterPro" id="IPR001650">
    <property type="entry name" value="Helicase_C-like"/>
</dbReference>
<dbReference type="SMART" id="SM00490">
    <property type="entry name" value="HELICc"/>
    <property type="match status" value="1"/>
</dbReference>
<evidence type="ECO:0000259" key="13">
    <source>
        <dbReference type="PROSITE" id="PS51194"/>
    </source>
</evidence>
<dbReference type="GO" id="GO:0003724">
    <property type="term" value="F:RNA helicase activity"/>
    <property type="evidence" value="ECO:0007669"/>
    <property type="project" value="InterPro"/>
</dbReference>
<dbReference type="InterPro" id="IPR000629">
    <property type="entry name" value="RNA-helicase_DEAD-box_CS"/>
</dbReference>
<dbReference type="GO" id="GO:0005524">
    <property type="term" value="F:ATP binding"/>
    <property type="evidence" value="ECO:0007669"/>
    <property type="project" value="UniProtKB-KW"/>
</dbReference>
<dbReference type="PROSITE" id="PS51195">
    <property type="entry name" value="Q_MOTIF"/>
    <property type="match status" value="1"/>
</dbReference>
<dbReference type="PANTHER" id="PTHR47959:SF24">
    <property type="entry name" value="ATP-DEPENDENT RNA HELICASE"/>
    <property type="match status" value="1"/>
</dbReference>
<evidence type="ECO:0000256" key="10">
    <source>
        <dbReference type="RuleBase" id="RU000492"/>
    </source>
</evidence>
<dbReference type="GO" id="GO:0016787">
    <property type="term" value="F:hydrolase activity"/>
    <property type="evidence" value="ECO:0007669"/>
    <property type="project" value="UniProtKB-KW"/>
</dbReference>
<dbReference type="Pfam" id="PF00271">
    <property type="entry name" value="Helicase_C"/>
    <property type="match status" value="1"/>
</dbReference>
<keyword evidence="7" id="KW-0694">RNA-binding</keyword>
<accession>A0A6A4H612</accession>
<dbReference type="PROSITE" id="PS00039">
    <property type="entry name" value="DEAD_ATP_HELICASE"/>
    <property type="match status" value="1"/>
</dbReference>
<evidence type="ECO:0000256" key="11">
    <source>
        <dbReference type="SAM" id="MobiDB-lite"/>
    </source>
</evidence>
<dbReference type="InterPro" id="IPR050079">
    <property type="entry name" value="DEAD_box_RNA_helicase"/>
</dbReference>
<dbReference type="GO" id="GO:0005634">
    <property type="term" value="C:nucleus"/>
    <property type="evidence" value="ECO:0007669"/>
    <property type="project" value="UniProtKB-SubCell"/>
</dbReference>
<dbReference type="InterPro" id="IPR014014">
    <property type="entry name" value="RNA_helicase_DEAD_Q_motif"/>
</dbReference>